<gene>
    <name evidence="1" type="ORF">JO380_000661</name>
</gene>
<reference evidence="1 2" key="1">
    <citation type="submission" date="2023-07" db="EMBL/GenBank/DDBJ databases">
        <title>Sequencing the genomes of 1000 actinobacteria strains.</title>
        <authorList>
            <person name="Klenk H.-P."/>
        </authorList>
    </citation>
    <scope>NUCLEOTIDE SEQUENCE [LARGE SCALE GENOMIC DNA]</scope>
    <source>
        <strain evidence="1 2">DSM 14785</strain>
    </source>
</reference>
<sequence>MTRTPDEETARTVTLHCRVTPEFVATLDAARGMESRSSIMRRILRDSLAVLRPAAHQAQDGVRW</sequence>
<protein>
    <submittedName>
        <fullName evidence="1">Ribose 1,5-bisphosphokinase PhnN</fullName>
    </submittedName>
</protein>
<name>A0ABU0GFZ7_9CELL</name>
<dbReference type="EMBL" id="JAUSVM010000001">
    <property type="protein sequence ID" value="MDQ0424280.1"/>
    <property type="molecule type" value="Genomic_DNA"/>
</dbReference>
<dbReference type="Proteomes" id="UP001240250">
    <property type="component" value="Unassembled WGS sequence"/>
</dbReference>
<proteinExistence type="predicted"/>
<dbReference type="RefSeq" id="WP_156441973.1">
    <property type="nucleotide sequence ID" value="NZ_JAUSVM010000001.1"/>
</dbReference>
<organism evidence="1 2">
    <name type="scientific">Cellulomonas iranensis</name>
    <dbReference type="NCBI Taxonomy" id="76862"/>
    <lineage>
        <taxon>Bacteria</taxon>
        <taxon>Bacillati</taxon>
        <taxon>Actinomycetota</taxon>
        <taxon>Actinomycetes</taxon>
        <taxon>Micrococcales</taxon>
        <taxon>Cellulomonadaceae</taxon>
        <taxon>Cellulomonas</taxon>
    </lineage>
</organism>
<comment type="caution">
    <text evidence="1">The sequence shown here is derived from an EMBL/GenBank/DDBJ whole genome shotgun (WGS) entry which is preliminary data.</text>
</comment>
<evidence type="ECO:0000313" key="2">
    <source>
        <dbReference type="Proteomes" id="UP001240250"/>
    </source>
</evidence>
<accession>A0ABU0GFZ7</accession>
<keyword evidence="2" id="KW-1185">Reference proteome</keyword>
<evidence type="ECO:0000313" key="1">
    <source>
        <dbReference type="EMBL" id="MDQ0424280.1"/>
    </source>
</evidence>